<dbReference type="Proteomes" id="UP000321484">
    <property type="component" value="Unassembled WGS sequence"/>
</dbReference>
<organism evidence="1 2">
    <name type="scientific">Actinotalea fermentans</name>
    <dbReference type="NCBI Taxonomy" id="43671"/>
    <lineage>
        <taxon>Bacteria</taxon>
        <taxon>Bacillati</taxon>
        <taxon>Actinomycetota</taxon>
        <taxon>Actinomycetes</taxon>
        <taxon>Micrococcales</taxon>
        <taxon>Cellulomonadaceae</taxon>
        <taxon>Actinotalea</taxon>
    </lineage>
</organism>
<dbReference type="AlphaFoldDB" id="A0A511YT00"/>
<evidence type="ECO:0008006" key="3">
    <source>
        <dbReference type="Google" id="ProtNLM"/>
    </source>
</evidence>
<dbReference type="EMBL" id="BJYK01000001">
    <property type="protein sequence ID" value="GEN78319.1"/>
    <property type="molecule type" value="Genomic_DNA"/>
</dbReference>
<reference evidence="1 2" key="1">
    <citation type="submission" date="2019-07" db="EMBL/GenBank/DDBJ databases">
        <title>Whole genome shotgun sequence of Actinotalea fermentans NBRC 105374.</title>
        <authorList>
            <person name="Hosoyama A."/>
            <person name="Uohara A."/>
            <person name="Ohji S."/>
            <person name="Ichikawa N."/>
        </authorList>
    </citation>
    <scope>NUCLEOTIDE SEQUENCE [LARGE SCALE GENOMIC DNA]</scope>
    <source>
        <strain evidence="1 2">NBRC 105374</strain>
    </source>
</reference>
<sequence length="178" mass="18863">MRMRWQALFADLELQLDAAESRGRLDDVPDLTRAERAAVDLGARLRAHTGELSVTVHGGECRRGVLQDVGPQWVLLADGPREHLVPLDAIAVVAGLGDVAAPPAGVVGSRLRLGHALRAVARDRSVVRVLTTAGTVVGRVDAVGTEHLDVALVRPDDDRPTGARCAVAWSALLVLSRG</sequence>
<evidence type="ECO:0000313" key="1">
    <source>
        <dbReference type="EMBL" id="GEN78319.1"/>
    </source>
</evidence>
<name>A0A511YT00_9CELL</name>
<evidence type="ECO:0000313" key="2">
    <source>
        <dbReference type="Proteomes" id="UP000321484"/>
    </source>
</evidence>
<proteinExistence type="predicted"/>
<accession>A0A511YT00</accession>
<comment type="caution">
    <text evidence="1">The sequence shown here is derived from an EMBL/GenBank/DDBJ whole genome shotgun (WGS) entry which is preliminary data.</text>
</comment>
<protein>
    <recommendedName>
        <fullName evidence="3">Fis family transcriptional regulator</fullName>
    </recommendedName>
</protein>
<gene>
    <name evidence="1" type="ORF">AFE02nite_00530</name>
</gene>
<keyword evidence="2" id="KW-1185">Reference proteome</keyword>